<feature type="chain" id="PRO_5001944799" description="Outer membrane protein beta-barrel domain-containing protein" evidence="1">
    <location>
        <begin position="22"/>
        <end position="255"/>
    </location>
</feature>
<sequence length="255" mass="28497">MKKVYLLTLLVLFLGSTRALSQSKGDIHWSFRLAPGLNVATIKDPDPTPSGVRYVADGSTTKEGNVGGISLGANLEYFLNENFAFTPGLWFTTKNIFIRNTDGYYSGVSKYNLVYMQVPLIGKYYSKEIIDNLKLVFAFGPTLDFKLSENVNGGDGAHYWNLAKNEFWDDPSRGRNGDNRPQSLFNPFDLGLFFSAGADYALNDKISLYAGLSLNKGFINMIHPHLKFNDPYRTKVNSSVKIRSNILALDFGVKF</sequence>
<keyword evidence="1" id="KW-0732">Signal</keyword>
<evidence type="ECO:0000259" key="2">
    <source>
        <dbReference type="Pfam" id="PF13568"/>
    </source>
</evidence>
<dbReference type="Proteomes" id="UP000030185">
    <property type="component" value="Unassembled WGS sequence"/>
</dbReference>
<evidence type="ECO:0000256" key="1">
    <source>
        <dbReference type="SAM" id="SignalP"/>
    </source>
</evidence>
<name>A0A098L997_9BACT</name>
<gene>
    <name evidence="3" type="ORF">MYP_155</name>
</gene>
<feature type="signal peptide" evidence="1">
    <location>
        <begin position="1"/>
        <end position="21"/>
    </location>
</feature>
<proteinExistence type="predicted"/>
<reference evidence="3 4" key="1">
    <citation type="submission" date="2014-09" db="EMBL/GenBank/DDBJ databases">
        <title>Sporocytophaga myxococcoides PG-01 genome sequencing.</title>
        <authorList>
            <person name="Liu L."/>
            <person name="Gao P.J."/>
            <person name="Chen G.J."/>
            <person name="Wang L.S."/>
        </authorList>
    </citation>
    <scope>NUCLEOTIDE SEQUENCE [LARGE SCALE GENOMIC DNA]</scope>
    <source>
        <strain evidence="3 4">PG-01</strain>
    </source>
</reference>
<evidence type="ECO:0000313" key="3">
    <source>
        <dbReference type="EMBL" id="GAL82929.1"/>
    </source>
</evidence>
<evidence type="ECO:0000313" key="4">
    <source>
        <dbReference type="Proteomes" id="UP000030185"/>
    </source>
</evidence>
<accession>A0A098L997</accession>
<keyword evidence="4" id="KW-1185">Reference proteome</keyword>
<dbReference type="InterPro" id="IPR025665">
    <property type="entry name" value="Beta-barrel_OMP_2"/>
</dbReference>
<dbReference type="OrthoDB" id="1121752at2"/>
<dbReference type="AlphaFoldDB" id="A0A098L997"/>
<dbReference type="RefSeq" id="WP_045457122.1">
    <property type="nucleotide sequence ID" value="NZ_BBLT01000001.1"/>
</dbReference>
<comment type="caution">
    <text evidence="3">The sequence shown here is derived from an EMBL/GenBank/DDBJ whole genome shotgun (WGS) entry which is preliminary data.</text>
</comment>
<protein>
    <recommendedName>
        <fullName evidence="2">Outer membrane protein beta-barrel domain-containing protein</fullName>
    </recommendedName>
</protein>
<organism evidence="3 4">
    <name type="scientific">Sporocytophaga myxococcoides</name>
    <dbReference type="NCBI Taxonomy" id="153721"/>
    <lineage>
        <taxon>Bacteria</taxon>
        <taxon>Pseudomonadati</taxon>
        <taxon>Bacteroidota</taxon>
        <taxon>Cytophagia</taxon>
        <taxon>Cytophagales</taxon>
        <taxon>Cytophagaceae</taxon>
        <taxon>Sporocytophaga</taxon>
    </lineage>
</organism>
<dbReference type="EMBL" id="BBLT01000001">
    <property type="protein sequence ID" value="GAL82929.1"/>
    <property type="molecule type" value="Genomic_DNA"/>
</dbReference>
<feature type="domain" description="Outer membrane protein beta-barrel" evidence="2">
    <location>
        <begin position="22"/>
        <end position="221"/>
    </location>
</feature>
<dbReference type="Pfam" id="PF13568">
    <property type="entry name" value="OMP_b-brl_2"/>
    <property type="match status" value="1"/>
</dbReference>
<dbReference type="Gene3D" id="2.40.160.20">
    <property type="match status" value="1"/>
</dbReference>